<dbReference type="GO" id="GO:0016740">
    <property type="term" value="F:transferase activity"/>
    <property type="evidence" value="ECO:0007669"/>
    <property type="project" value="UniProtKB-KW"/>
</dbReference>
<evidence type="ECO:0000313" key="3">
    <source>
        <dbReference type="Proteomes" id="UP000295531"/>
    </source>
</evidence>
<dbReference type="AlphaFoldDB" id="A0A4R6PPB1"/>
<dbReference type="Proteomes" id="UP000295531">
    <property type="component" value="Unassembled WGS sequence"/>
</dbReference>
<reference evidence="2 3" key="1">
    <citation type="submission" date="2019-03" db="EMBL/GenBank/DDBJ databases">
        <title>Freshwater and sediment microbial communities from various areas in North America, analyzing microbe dynamics in response to fracking.</title>
        <authorList>
            <person name="Lamendella R."/>
        </authorList>
    </citation>
    <scope>NUCLEOTIDE SEQUENCE [LARGE SCALE GENOMIC DNA]</scope>
    <source>
        <strain evidence="2 3">18_TX</strain>
    </source>
</reference>
<dbReference type="SUPFAM" id="SSF53448">
    <property type="entry name" value="Nucleotide-diphospho-sugar transferases"/>
    <property type="match status" value="1"/>
</dbReference>
<dbReference type="PANTHER" id="PTHR43685">
    <property type="entry name" value="GLYCOSYLTRANSFERASE"/>
    <property type="match status" value="1"/>
</dbReference>
<proteinExistence type="predicted"/>
<dbReference type="Gene3D" id="3.90.550.10">
    <property type="entry name" value="Spore Coat Polysaccharide Biosynthesis Protein SpsA, Chain A"/>
    <property type="match status" value="1"/>
</dbReference>
<dbReference type="EMBL" id="SNXI01000002">
    <property type="protein sequence ID" value="TDP40219.1"/>
    <property type="molecule type" value="Genomic_DNA"/>
</dbReference>
<keyword evidence="3" id="KW-1185">Reference proteome</keyword>
<accession>A0A4R6PPB1</accession>
<dbReference type="Pfam" id="PF00535">
    <property type="entry name" value="Glycos_transf_2"/>
    <property type="match status" value="1"/>
</dbReference>
<name>A0A4R6PPB1_9GAMM</name>
<dbReference type="InterPro" id="IPR001173">
    <property type="entry name" value="Glyco_trans_2-like"/>
</dbReference>
<evidence type="ECO:0000313" key="2">
    <source>
        <dbReference type="EMBL" id="TDP40219.1"/>
    </source>
</evidence>
<protein>
    <submittedName>
        <fullName evidence="2">Glycosyl transferase family 2</fullName>
    </submittedName>
</protein>
<keyword evidence="2" id="KW-0808">Transferase</keyword>
<feature type="domain" description="Glycosyltransferase 2-like" evidence="1">
    <location>
        <begin position="7"/>
        <end position="143"/>
    </location>
</feature>
<dbReference type="InterPro" id="IPR050834">
    <property type="entry name" value="Glycosyltransf_2"/>
</dbReference>
<organism evidence="2 3">
    <name type="scientific">Idiomarina aquatica</name>
    <dbReference type="NCBI Taxonomy" id="1327752"/>
    <lineage>
        <taxon>Bacteria</taxon>
        <taxon>Pseudomonadati</taxon>
        <taxon>Pseudomonadota</taxon>
        <taxon>Gammaproteobacteria</taxon>
        <taxon>Alteromonadales</taxon>
        <taxon>Idiomarinaceae</taxon>
        <taxon>Idiomarina</taxon>
    </lineage>
</organism>
<dbReference type="InterPro" id="IPR029044">
    <property type="entry name" value="Nucleotide-diphossugar_trans"/>
</dbReference>
<evidence type="ECO:0000259" key="1">
    <source>
        <dbReference type="Pfam" id="PF00535"/>
    </source>
</evidence>
<comment type="caution">
    <text evidence="2">The sequence shown here is derived from an EMBL/GenBank/DDBJ whole genome shotgun (WGS) entry which is preliminary data.</text>
</comment>
<gene>
    <name evidence="2" type="ORF">DEU29_102119</name>
</gene>
<sequence>MQTIFSQSITDDLEWIIVNDGGGKHEVDTVVGALNGEKSNLKTNIIHLEQSVGRASAANIGCEASSGELLVLLDDDDSWHDTFLEEVAAVFRENNSLSIISTHSERVEEELIGGEIFQQRRENAEFNSEKISFLGMCAFNRLALNSVVFKKSVFDDIGGFDESMDLLEDYDFFIRAMLKYDVYVIPKVLSRFHVRVSEKDGSSYANSTTSMQQLHEQTLASYRNKMIRKDLVDGQIGVGHYLALGEMYHEQILARKEFRLGIQSLFGLVNPVVLVKKLLGKLRVERNK</sequence>
<dbReference type="PANTHER" id="PTHR43685:SF2">
    <property type="entry name" value="GLYCOSYLTRANSFERASE 2-LIKE DOMAIN-CONTAINING PROTEIN"/>
    <property type="match status" value="1"/>
</dbReference>